<dbReference type="GO" id="GO:0010073">
    <property type="term" value="P:meristem maintenance"/>
    <property type="evidence" value="ECO:0007669"/>
    <property type="project" value="InterPro"/>
</dbReference>
<feature type="domain" description="Aminotransferase-like plant mobile" evidence="1">
    <location>
        <begin position="1"/>
        <end position="83"/>
    </location>
</feature>
<sequence length="163" mass="18853">MTALLERWRPETHSFHLRTGEWTVTLQDVEVLVGVPIDGEPVIGSTNEDWGPLCQRLLGIVPQPNVDRKGGKVTMTWLRQHFQGHLAEGYTDENVQQQARELGQRLPLKSLPLSMPWLSDWWDDRFHSPDLATHVVGYYRNYFDMQRPDEVCDLETVQRGVDC</sequence>
<dbReference type="Proteomes" id="UP000823749">
    <property type="component" value="Chromosome 4"/>
</dbReference>
<reference evidence="2" key="1">
    <citation type="submission" date="2020-08" db="EMBL/GenBank/DDBJ databases">
        <title>Plant Genome Project.</title>
        <authorList>
            <person name="Zhang R.-G."/>
        </authorList>
    </citation>
    <scope>NUCLEOTIDE SEQUENCE</scope>
    <source>
        <strain evidence="2">WSP0</strain>
        <tissue evidence="2">Leaf</tissue>
    </source>
</reference>
<comment type="caution">
    <text evidence="2">The sequence shown here is derived from an EMBL/GenBank/DDBJ whole genome shotgun (WGS) entry which is preliminary data.</text>
</comment>
<dbReference type="EMBL" id="JACTNZ010000004">
    <property type="protein sequence ID" value="KAG5553353.1"/>
    <property type="molecule type" value="Genomic_DNA"/>
</dbReference>
<gene>
    <name evidence="2" type="ORF">RHGRI_011280</name>
</gene>
<dbReference type="AlphaFoldDB" id="A0AAV6KML5"/>
<proteinExistence type="predicted"/>
<organism evidence="2 3">
    <name type="scientific">Rhododendron griersonianum</name>
    <dbReference type="NCBI Taxonomy" id="479676"/>
    <lineage>
        <taxon>Eukaryota</taxon>
        <taxon>Viridiplantae</taxon>
        <taxon>Streptophyta</taxon>
        <taxon>Embryophyta</taxon>
        <taxon>Tracheophyta</taxon>
        <taxon>Spermatophyta</taxon>
        <taxon>Magnoliopsida</taxon>
        <taxon>eudicotyledons</taxon>
        <taxon>Gunneridae</taxon>
        <taxon>Pentapetalae</taxon>
        <taxon>asterids</taxon>
        <taxon>Ericales</taxon>
        <taxon>Ericaceae</taxon>
        <taxon>Ericoideae</taxon>
        <taxon>Rhodoreae</taxon>
        <taxon>Rhododendron</taxon>
    </lineage>
</organism>
<evidence type="ECO:0000313" key="2">
    <source>
        <dbReference type="EMBL" id="KAG5553353.1"/>
    </source>
</evidence>
<evidence type="ECO:0000259" key="1">
    <source>
        <dbReference type="Pfam" id="PF10536"/>
    </source>
</evidence>
<dbReference type="PANTHER" id="PTHR46033">
    <property type="entry name" value="PROTEIN MAIN-LIKE 2"/>
    <property type="match status" value="1"/>
</dbReference>
<dbReference type="PANTHER" id="PTHR46033:SF8">
    <property type="entry name" value="PROTEIN MAINTENANCE OF MERISTEMS-LIKE"/>
    <property type="match status" value="1"/>
</dbReference>
<name>A0AAV6KML5_9ERIC</name>
<keyword evidence="3" id="KW-1185">Reference proteome</keyword>
<protein>
    <recommendedName>
        <fullName evidence="1">Aminotransferase-like plant mobile domain-containing protein</fullName>
    </recommendedName>
</protein>
<accession>A0AAV6KML5</accession>
<dbReference type="Pfam" id="PF10536">
    <property type="entry name" value="PMD"/>
    <property type="match status" value="1"/>
</dbReference>
<dbReference type="InterPro" id="IPR019557">
    <property type="entry name" value="AminoTfrase-like_pln_mobile"/>
</dbReference>
<dbReference type="InterPro" id="IPR044824">
    <property type="entry name" value="MAIN-like"/>
</dbReference>
<evidence type="ECO:0000313" key="3">
    <source>
        <dbReference type="Proteomes" id="UP000823749"/>
    </source>
</evidence>